<feature type="transmembrane region" description="Helical" evidence="9">
    <location>
        <begin position="33"/>
        <end position="51"/>
    </location>
</feature>
<evidence type="ECO:0000313" key="12">
    <source>
        <dbReference type="EMBL" id="RLP81037.1"/>
    </source>
</evidence>
<dbReference type="SMART" id="SM00065">
    <property type="entry name" value="GAF"/>
    <property type="match status" value="1"/>
</dbReference>
<comment type="catalytic activity">
    <reaction evidence="1">
        <text>ATP + protein L-histidine = ADP + protein N-phospho-L-histidine.</text>
        <dbReference type="EC" id="2.7.13.3"/>
    </reaction>
</comment>
<keyword evidence="6" id="KW-0902">Two-component regulatory system</keyword>
<comment type="caution">
    <text evidence="12">The sequence shown here is derived from an EMBL/GenBank/DDBJ whole genome shotgun (WGS) entry which is preliminary data.</text>
</comment>
<evidence type="ECO:0000259" key="11">
    <source>
        <dbReference type="PROSITE" id="PS50110"/>
    </source>
</evidence>
<keyword evidence="9" id="KW-1133">Transmembrane helix</keyword>
<feature type="domain" description="Response regulatory" evidence="11">
    <location>
        <begin position="641"/>
        <end position="754"/>
    </location>
</feature>
<keyword evidence="5" id="KW-0418">Kinase</keyword>
<gene>
    <name evidence="12" type="ORF">D9R14_03310</name>
</gene>
<feature type="compositionally biased region" description="Basic and acidic residues" evidence="8">
    <location>
        <begin position="621"/>
        <end position="631"/>
    </location>
</feature>
<evidence type="ECO:0000256" key="6">
    <source>
        <dbReference type="ARBA" id="ARBA00023012"/>
    </source>
</evidence>
<dbReference type="SUPFAM" id="SSF47384">
    <property type="entry name" value="Homodimeric domain of signal transducing histidine kinase"/>
    <property type="match status" value="1"/>
</dbReference>
<feature type="transmembrane region" description="Helical" evidence="9">
    <location>
        <begin position="9"/>
        <end position="27"/>
    </location>
</feature>
<dbReference type="GO" id="GO:0000155">
    <property type="term" value="F:phosphorelay sensor kinase activity"/>
    <property type="evidence" value="ECO:0007669"/>
    <property type="project" value="InterPro"/>
</dbReference>
<evidence type="ECO:0000256" key="3">
    <source>
        <dbReference type="ARBA" id="ARBA00022553"/>
    </source>
</evidence>
<evidence type="ECO:0000256" key="8">
    <source>
        <dbReference type="SAM" id="MobiDB-lite"/>
    </source>
</evidence>
<dbReference type="InterPro" id="IPR003661">
    <property type="entry name" value="HisK_dim/P_dom"/>
</dbReference>
<dbReference type="InterPro" id="IPR036097">
    <property type="entry name" value="HisK_dim/P_sf"/>
</dbReference>
<feature type="region of interest" description="Disordered" evidence="8">
    <location>
        <begin position="606"/>
        <end position="631"/>
    </location>
</feature>
<dbReference type="SMART" id="SM00387">
    <property type="entry name" value="HATPase_c"/>
    <property type="match status" value="1"/>
</dbReference>
<dbReference type="InterPro" id="IPR003594">
    <property type="entry name" value="HATPase_dom"/>
</dbReference>
<dbReference type="InterPro" id="IPR029016">
    <property type="entry name" value="GAF-like_dom_sf"/>
</dbReference>
<feature type="modified residue" description="4-aspartylphosphate" evidence="7">
    <location>
        <position position="812"/>
    </location>
</feature>
<evidence type="ECO:0000259" key="10">
    <source>
        <dbReference type="PROSITE" id="PS50109"/>
    </source>
</evidence>
<feature type="modified residue" description="4-aspartylphosphate" evidence="7">
    <location>
        <position position="964"/>
    </location>
</feature>
<dbReference type="InterPro" id="IPR001789">
    <property type="entry name" value="Sig_transdc_resp-reg_receiver"/>
</dbReference>
<dbReference type="SUPFAM" id="SSF55781">
    <property type="entry name" value="GAF domain-like"/>
    <property type="match status" value="1"/>
</dbReference>
<evidence type="ECO:0000256" key="2">
    <source>
        <dbReference type="ARBA" id="ARBA00012438"/>
    </source>
</evidence>
<dbReference type="OrthoDB" id="9810730at2"/>
<accession>A0A3L7AL99</accession>
<feature type="compositionally biased region" description="Basic and acidic residues" evidence="8">
    <location>
        <begin position="314"/>
        <end position="323"/>
    </location>
</feature>
<dbReference type="CDD" id="cd17546">
    <property type="entry name" value="REC_hyHK_CKI1_RcsC-like"/>
    <property type="match status" value="1"/>
</dbReference>
<evidence type="ECO:0000256" key="4">
    <source>
        <dbReference type="ARBA" id="ARBA00022679"/>
    </source>
</evidence>
<dbReference type="Pfam" id="PF00512">
    <property type="entry name" value="HisKA"/>
    <property type="match status" value="1"/>
</dbReference>
<dbReference type="CDD" id="cd00156">
    <property type="entry name" value="REC"/>
    <property type="match status" value="1"/>
</dbReference>
<dbReference type="SUPFAM" id="SSF52172">
    <property type="entry name" value="CheY-like"/>
    <property type="match status" value="3"/>
</dbReference>
<keyword evidence="4" id="KW-0808">Transferase</keyword>
<dbReference type="EC" id="2.7.13.3" evidence="2"/>
<dbReference type="Gene3D" id="1.10.287.130">
    <property type="match status" value="1"/>
</dbReference>
<dbReference type="Proteomes" id="UP000269692">
    <property type="component" value="Unassembled WGS sequence"/>
</dbReference>
<keyword evidence="9" id="KW-0812">Transmembrane</keyword>
<dbReference type="SMART" id="SM00448">
    <property type="entry name" value="REC"/>
    <property type="match status" value="3"/>
</dbReference>
<dbReference type="InterPro" id="IPR005467">
    <property type="entry name" value="His_kinase_dom"/>
</dbReference>
<keyword evidence="9" id="KW-0472">Membrane</keyword>
<dbReference type="Gene3D" id="3.30.565.10">
    <property type="entry name" value="Histidine kinase-like ATPase, C-terminal domain"/>
    <property type="match status" value="1"/>
</dbReference>
<feature type="transmembrane region" description="Helical" evidence="9">
    <location>
        <begin position="58"/>
        <end position="78"/>
    </location>
</feature>
<name>A0A3L7AL99_9HYPH</name>
<dbReference type="CDD" id="cd16922">
    <property type="entry name" value="HATPase_EvgS-ArcB-TorS-like"/>
    <property type="match status" value="1"/>
</dbReference>
<dbReference type="InterPro" id="IPR011006">
    <property type="entry name" value="CheY-like_superfamily"/>
</dbReference>
<dbReference type="PANTHER" id="PTHR45339">
    <property type="entry name" value="HYBRID SIGNAL TRANSDUCTION HISTIDINE KINASE J"/>
    <property type="match status" value="1"/>
</dbReference>
<organism evidence="12 13">
    <name type="scientific">Xanthobacter tagetidis</name>
    <dbReference type="NCBI Taxonomy" id="60216"/>
    <lineage>
        <taxon>Bacteria</taxon>
        <taxon>Pseudomonadati</taxon>
        <taxon>Pseudomonadota</taxon>
        <taxon>Alphaproteobacteria</taxon>
        <taxon>Hyphomicrobiales</taxon>
        <taxon>Xanthobacteraceae</taxon>
        <taxon>Xanthobacter</taxon>
    </lineage>
</organism>
<dbReference type="CDD" id="cd00082">
    <property type="entry name" value="HisKA"/>
    <property type="match status" value="1"/>
</dbReference>
<dbReference type="PANTHER" id="PTHR45339:SF1">
    <property type="entry name" value="HYBRID SIGNAL TRANSDUCTION HISTIDINE KINASE J"/>
    <property type="match status" value="1"/>
</dbReference>
<dbReference type="PRINTS" id="PR00344">
    <property type="entry name" value="BCTRLSENSOR"/>
</dbReference>
<sequence length="1033" mass="113898">MAGARTSRADLILALSLVALTLCTLVVDMLKPIGAAVWVIYVLPVALAYLGRNRYLPIALAALASVLVIGGLIYAPPLGVDPVLALTNRTLGLGTAWIIAATGYYFISSKVKLERQEWFQSAQAGLAARMSGELTLDQLSDRVMTFLAEYLDAQVAALYLVQADVLSRGATYALPDAGAAPSNLKLGEGLIGQAARDRRSFFVREVPEGYISYGSSLGRARPSNLLIVPAEADGLLKAVLEFGFARQVGADELMLLERLAHSVAIAIRSARYRHRLQDLVEETQRQSEELQAQSDALRSANEELEEQSRSLSESQERLERQQAELEQTNAQLEEQTRQLEVQRDDLTRAQKELQAHARDLAQANRYKSEFVANMSHELRTPLNSLLILSRLLADNRDGNLSDEQIKYAQTIEASGNDLLTLINDILDISKIEAGHVDVHVAPVRVPSMMHKLASAFQAQAQQKGLVFRTQTAADAPGEIETDNVRLEQILRNFLSNAIKFTDAGEVVLNLVRRPHGFVAFSVRDTGIGIAPEQHGLIFEAFRQADGTIDRKYGGTGLGLSIARELARLLGGSVELDSTPGKGSTFTLVVPEKYDAERVEPRLGAMVEETSAPPAPPPRNDPPPRARGLWDDRDGLDAERRTILVVEDDEAFARILCDLIHEVHFQCLVAESADEGVELARKYLPDAVILDIGLPDHTGLSVLDRLKHDPKTRHIPVHVVSVSDYTNTALSLGAIGYMLKPVRRDELVGALEGMEKRLSQRLRRVLVVEDNDRQLESMKALLATREVEVEGAGTAAAALERLGAQTFDCVVLDLSLPDASGFDVLELLANDDAYSFPPVIVYTGRDLSQDEELRLRRYSKSVIIKGAKSPERLLDEVTLFLHQVVAELPREKQRMLALSLNRDSTLEGRRILIAEDDVRNVYALTSIFEPHGAHLEITRNGREALAALDRMESGEVPACDIILMDAMMPELDGLSATREIRTRQRWRNTPVIMLTAKAMVSDQQQCLAAGANDYLAKPFDVDKLLSLVRVWMPK</sequence>
<protein>
    <recommendedName>
        <fullName evidence="2">histidine kinase</fullName>
        <ecNumber evidence="2">2.7.13.3</ecNumber>
    </recommendedName>
</protein>
<dbReference type="PROSITE" id="PS50110">
    <property type="entry name" value="RESPONSE_REGULATORY"/>
    <property type="match status" value="3"/>
</dbReference>
<feature type="domain" description="Response regulatory" evidence="11">
    <location>
        <begin position="909"/>
        <end position="1031"/>
    </location>
</feature>
<feature type="modified residue" description="4-aspartylphosphate" evidence="7">
    <location>
        <position position="690"/>
    </location>
</feature>
<dbReference type="SUPFAM" id="SSF55874">
    <property type="entry name" value="ATPase domain of HSP90 chaperone/DNA topoisomerase II/histidine kinase"/>
    <property type="match status" value="1"/>
</dbReference>
<dbReference type="EMBL" id="RCTF01000002">
    <property type="protein sequence ID" value="RLP81037.1"/>
    <property type="molecule type" value="Genomic_DNA"/>
</dbReference>
<dbReference type="PROSITE" id="PS50109">
    <property type="entry name" value="HIS_KIN"/>
    <property type="match status" value="1"/>
</dbReference>
<dbReference type="Pfam" id="PF13185">
    <property type="entry name" value="GAF_2"/>
    <property type="match status" value="1"/>
</dbReference>
<dbReference type="AlphaFoldDB" id="A0A3L7AL99"/>
<evidence type="ECO:0000313" key="13">
    <source>
        <dbReference type="Proteomes" id="UP000269692"/>
    </source>
</evidence>
<dbReference type="Pfam" id="PF02518">
    <property type="entry name" value="HATPase_c"/>
    <property type="match status" value="1"/>
</dbReference>
<dbReference type="SMART" id="SM00388">
    <property type="entry name" value="HisKA"/>
    <property type="match status" value="1"/>
</dbReference>
<proteinExistence type="predicted"/>
<keyword evidence="3 7" id="KW-0597">Phosphoprotein</keyword>
<feature type="region of interest" description="Disordered" evidence="8">
    <location>
        <begin position="286"/>
        <end position="338"/>
    </location>
</feature>
<evidence type="ECO:0000256" key="5">
    <source>
        <dbReference type="ARBA" id="ARBA00022777"/>
    </source>
</evidence>
<feature type="domain" description="Response regulatory" evidence="11">
    <location>
        <begin position="763"/>
        <end position="879"/>
    </location>
</feature>
<dbReference type="InterPro" id="IPR003018">
    <property type="entry name" value="GAF"/>
</dbReference>
<evidence type="ECO:0000256" key="1">
    <source>
        <dbReference type="ARBA" id="ARBA00000085"/>
    </source>
</evidence>
<dbReference type="InterPro" id="IPR004358">
    <property type="entry name" value="Sig_transdc_His_kin-like_C"/>
</dbReference>
<feature type="domain" description="Histidine kinase" evidence="10">
    <location>
        <begin position="373"/>
        <end position="593"/>
    </location>
</feature>
<evidence type="ECO:0000256" key="9">
    <source>
        <dbReference type="SAM" id="Phobius"/>
    </source>
</evidence>
<evidence type="ECO:0000256" key="7">
    <source>
        <dbReference type="PROSITE-ProRule" id="PRU00169"/>
    </source>
</evidence>
<dbReference type="InterPro" id="IPR036890">
    <property type="entry name" value="HATPase_C_sf"/>
</dbReference>
<dbReference type="Gene3D" id="3.30.450.40">
    <property type="match status" value="1"/>
</dbReference>
<dbReference type="Pfam" id="PF00072">
    <property type="entry name" value="Response_reg"/>
    <property type="match status" value="3"/>
</dbReference>
<dbReference type="FunFam" id="3.30.565.10:FF:000010">
    <property type="entry name" value="Sensor histidine kinase RcsC"/>
    <property type="match status" value="1"/>
</dbReference>
<dbReference type="Gene3D" id="3.40.50.2300">
    <property type="match status" value="3"/>
</dbReference>
<keyword evidence="13" id="KW-1185">Reference proteome</keyword>
<reference evidence="12 13" key="1">
    <citation type="submission" date="2018-10" db="EMBL/GenBank/DDBJ databases">
        <title>Xanthobacter tagetidis genome sequencing and assembly.</title>
        <authorList>
            <person name="Maclea K.S."/>
            <person name="Goen A.E."/>
            <person name="Fatima S.A."/>
        </authorList>
    </citation>
    <scope>NUCLEOTIDE SEQUENCE [LARGE SCALE GENOMIC DNA]</scope>
    <source>
        <strain evidence="12 13">ATCC 700314</strain>
    </source>
</reference>